<dbReference type="VEuPathDB" id="FungiDB:SPRG_17327"/>
<sequence length="557" mass="60863">MSNAKRHAKAPTPVEALDHVQEAIVKCLETPDDVVAFLDALSPDALCERLAAFLPLLCEPGDDMWDADDEAEALVRLWPSFAGLDHVLIGILKWLKTSQEVLAFLEGIDTPTLGKPLVALLRLLRTPLDVMEVSDEDSALDKLTFAPPGYMPWDVSVCPVGSLVDTYGHKLTHLKIAYYYEEDEDFMCSLFRRCTSLDVVHVENPCDLAFVAAVTTPAHAVSSLSIVSSKAADEWAAVLEPWLQSGHAKHLRYQNLPIRQRPRGLNVGNARILAAASALSHLTVICDGVDPLVDATPMRFENLETLNMSVGHAGPFLGSVLDRVNPAVLTSLTIFCEDDIDFLLKMLPCFLALRKLKILGGVFAEDAQPPAAMARPLALTSLTLHDVEISGSSFLALDAFLANAPRLETLSFGSSYYRGESVASMLPGWIRNGVREIHLADCKYPKGFGSQVARALCGMTSPLGVTITLVGSTLSDDDYEALLDALATCTGVDLVLDPHWPQLAIEAAKRNLALDGNFILKYDFDEIQPFESEVDLENNYDPLPKGRCDAVRVMRRP</sequence>
<protein>
    <submittedName>
        <fullName evidence="1">Uncharacterized protein</fullName>
    </submittedName>
</protein>
<dbReference type="Proteomes" id="UP000030745">
    <property type="component" value="Unassembled WGS sequence"/>
</dbReference>
<dbReference type="RefSeq" id="XP_012212049.1">
    <property type="nucleotide sequence ID" value="XM_012356659.1"/>
</dbReference>
<gene>
    <name evidence="1" type="ORF">SPRG_17327</name>
</gene>
<dbReference type="AlphaFoldDB" id="A0A067BGJ2"/>
<dbReference type="KEGG" id="spar:SPRG_17327"/>
<dbReference type="Gene3D" id="3.80.10.10">
    <property type="entry name" value="Ribonuclease Inhibitor"/>
    <property type="match status" value="1"/>
</dbReference>
<evidence type="ECO:0000313" key="2">
    <source>
        <dbReference type="Proteomes" id="UP000030745"/>
    </source>
</evidence>
<dbReference type="OMA" id="TIFCEDD"/>
<reference evidence="1 2" key="1">
    <citation type="journal article" date="2013" name="PLoS Genet.">
        <title>Distinctive expansion of potential virulence genes in the genome of the oomycete fish pathogen Saprolegnia parasitica.</title>
        <authorList>
            <person name="Jiang R.H."/>
            <person name="de Bruijn I."/>
            <person name="Haas B.J."/>
            <person name="Belmonte R."/>
            <person name="Lobach L."/>
            <person name="Christie J."/>
            <person name="van den Ackerveken G."/>
            <person name="Bottin A."/>
            <person name="Bulone V."/>
            <person name="Diaz-Moreno S.M."/>
            <person name="Dumas B."/>
            <person name="Fan L."/>
            <person name="Gaulin E."/>
            <person name="Govers F."/>
            <person name="Grenville-Briggs L.J."/>
            <person name="Horner N.R."/>
            <person name="Levin J.Z."/>
            <person name="Mammella M."/>
            <person name="Meijer H.J."/>
            <person name="Morris P."/>
            <person name="Nusbaum C."/>
            <person name="Oome S."/>
            <person name="Phillips A.J."/>
            <person name="van Rooyen D."/>
            <person name="Rzeszutek E."/>
            <person name="Saraiva M."/>
            <person name="Secombes C.J."/>
            <person name="Seidl M.F."/>
            <person name="Snel B."/>
            <person name="Stassen J.H."/>
            <person name="Sykes S."/>
            <person name="Tripathy S."/>
            <person name="van den Berg H."/>
            <person name="Vega-Arreguin J.C."/>
            <person name="Wawra S."/>
            <person name="Young S.K."/>
            <person name="Zeng Q."/>
            <person name="Dieguez-Uribeondo J."/>
            <person name="Russ C."/>
            <person name="Tyler B.M."/>
            <person name="van West P."/>
        </authorList>
    </citation>
    <scope>NUCLEOTIDE SEQUENCE [LARGE SCALE GENOMIC DNA]</scope>
    <source>
        <strain evidence="1 2">CBS 223.65</strain>
    </source>
</reference>
<organism evidence="1 2">
    <name type="scientific">Saprolegnia parasitica (strain CBS 223.65)</name>
    <dbReference type="NCBI Taxonomy" id="695850"/>
    <lineage>
        <taxon>Eukaryota</taxon>
        <taxon>Sar</taxon>
        <taxon>Stramenopiles</taxon>
        <taxon>Oomycota</taxon>
        <taxon>Saprolegniomycetes</taxon>
        <taxon>Saprolegniales</taxon>
        <taxon>Saprolegniaceae</taxon>
        <taxon>Saprolegnia</taxon>
    </lineage>
</organism>
<dbReference type="OrthoDB" id="10557113at2759"/>
<dbReference type="InterPro" id="IPR032675">
    <property type="entry name" value="LRR_dom_sf"/>
</dbReference>
<name>A0A067BGJ2_SAPPC</name>
<keyword evidence="2" id="KW-1185">Reference proteome</keyword>
<dbReference type="GeneID" id="24138872"/>
<proteinExistence type="predicted"/>
<evidence type="ECO:0000313" key="1">
    <source>
        <dbReference type="EMBL" id="KDO17243.1"/>
    </source>
</evidence>
<dbReference type="EMBL" id="KK583726">
    <property type="protein sequence ID" value="KDO17243.1"/>
    <property type="molecule type" value="Genomic_DNA"/>
</dbReference>
<dbReference type="SUPFAM" id="SSF52047">
    <property type="entry name" value="RNI-like"/>
    <property type="match status" value="1"/>
</dbReference>
<accession>A0A067BGJ2</accession>